<dbReference type="SUPFAM" id="SSF52540">
    <property type="entry name" value="P-loop containing nucleoside triphosphate hydrolases"/>
    <property type="match status" value="2"/>
</dbReference>
<dbReference type="PROSITE" id="PS51194">
    <property type="entry name" value="HELICASE_CTER"/>
    <property type="match status" value="1"/>
</dbReference>
<feature type="compositionally biased region" description="Low complexity" evidence="2">
    <location>
        <begin position="968"/>
        <end position="979"/>
    </location>
</feature>
<dbReference type="Pfam" id="PF00271">
    <property type="entry name" value="Helicase_C"/>
    <property type="match status" value="1"/>
</dbReference>
<evidence type="ECO:0000313" key="4">
    <source>
        <dbReference type="EMBL" id="MFC4357994.1"/>
    </source>
</evidence>
<dbReference type="Gene3D" id="3.40.50.300">
    <property type="entry name" value="P-loop containing nucleotide triphosphate hydrolases"/>
    <property type="match status" value="1"/>
</dbReference>
<dbReference type="GO" id="GO:0016787">
    <property type="term" value="F:hydrolase activity"/>
    <property type="evidence" value="ECO:0007669"/>
    <property type="project" value="UniProtKB-KW"/>
</dbReference>
<dbReference type="PANTHER" id="PTHR10799">
    <property type="entry name" value="SNF2/RAD54 HELICASE FAMILY"/>
    <property type="match status" value="1"/>
</dbReference>
<accession>A0ABD5PC09</accession>
<keyword evidence="4" id="KW-0067">ATP-binding</keyword>
<dbReference type="Proteomes" id="UP001595921">
    <property type="component" value="Unassembled WGS sequence"/>
</dbReference>
<feature type="domain" description="Helicase C-terminal" evidence="3">
    <location>
        <begin position="778"/>
        <end position="942"/>
    </location>
</feature>
<dbReference type="Gene3D" id="3.40.50.10810">
    <property type="entry name" value="Tandem AAA-ATPase domain"/>
    <property type="match status" value="1"/>
</dbReference>
<sequence>MGLSGIDWKRVYESTFRGNKTLVGSFYRPLLRESIQYDRLAGYLSLQNLADALQGIESAFESDGEIRIIASKQLSQENKPVLTDDTPLSDEGESRLALIAQMLDEGRLQLKIGEPRNNSDSGIFHPKLGIATDAEGNRITFEGSINETYNAWYRNYERFKVHRSWDEVENEYVKEDVKTFKRLWNEEHEDVEVTDIDEAIERDILDWQPESDEEVEEHVERLKSSSEPPASEATVTRVANERELLPGALHIAEDISSIEPWPHQRVIADTAASIYPESLLFCDEVGLGKTIEAGLTISRLLTVGEVSDTLLLVPATVQPQWQEELLEKFNINAYSYEYSGAQRVLRDAYGTEYPLSDYETTDAWEDSHIGEFVTERDEPTVVLASWHTARRTQNMGMFSPTVHWQAEHLGDSPENCFEWDLTLVDEAHHGREGTNLYDLLTELQNDTACTYVLTATPMQLEITELFDLLRLCELPEDWNDRESFDTYFETQQDLGEALDEIEGDGTKTVEEVLPDLASKWNYEPYEGITHLRTWVGMVQSFVQTHEDVEERIADEIDDSGFSLSERRRLNRILGTGRIGTRDWQDKLSNLSVDGLRFLLDIGGETTPVKSRIFRNTRHTLRMCAEAGLLDENIPRRDIETRSVELGDAKPLYDRVETYISDVYDQSKKLLEGKEKTAIGFVMTTYRQRLTSSLHAVEQSLQRRRDNLRSDLRDVSAVSDSDLRTGAIADREEVLQREYGLTVDEIGASGSAGERVREFELSELENFISQLYDVPEDPKLEQLIQDLKELSARARDTVIIFTQYTDTLDAIKEKICLSHHDVGTYSGRGGEIYDAASGEWARVSKERVKREFTDPDGEISKLVCTDSASEGLNLQSCDALINYDLPWNPMKVEQRIGRIDRIGQRNEEVLVWNYVYNETVEEDIYERLGQRINLFEQAVGPLRPILEGLEGELQEVAMGESTKSGEDIAATAESQTQQAAEKSEQIGLAQELDEIRPQDIIEEAKLAGWTESHPDISKIGYPDRAFEPLLNPDVVKRLFTQSQVLRNKGWTFEMLDRQLTEDEDAPYQKLYRLNVPKDADPPIATNPPDDTVQSIYAETDEVLVSFDPAVLEWYPSVVIPLPQQGLFEYLLEELVEELGGTTEDEVIRVAGAVENDEPSIWQEPSAISQSLVATYGTNAERRLTLDIPLPTAQTAETTIQNWLSRYTELQSSN</sequence>
<dbReference type="GO" id="GO:0140097">
    <property type="term" value="F:catalytic activity, acting on DNA"/>
    <property type="evidence" value="ECO:0007669"/>
    <property type="project" value="UniProtKB-ARBA"/>
</dbReference>
<comment type="caution">
    <text evidence="4">The sequence shown here is derived from an EMBL/GenBank/DDBJ whole genome shotgun (WGS) entry which is preliminary data.</text>
</comment>
<reference evidence="4 5" key="1">
    <citation type="journal article" date="2019" name="Int. J. Syst. Evol. Microbiol.">
        <title>The Global Catalogue of Microorganisms (GCM) 10K type strain sequencing project: providing services to taxonomists for standard genome sequencing and annotation.</title>
        <authorList>
            <consortium name="The Broad Institute Genomics Platform"/>
            <consortium name="The Broad Institute Genome Sequencing Center for Infectious Disease"/>
            <person name="Wu L."/>
            <person name="Ma J."/>
        </authorList>
    </citation>
    <scope>NUCLEOTIDE SEQUENCE [LARGE SCALE GENOMIC DNA]</scope>
    <source>
        <strain evidence="4 5">CGMCC 1.12553</strain>
    </source>
</reference>
<evidence type="ECO:0000259" key="3">
    <source>
        <dbReference type="PROSITE" id="PS51194"/>
    </source>
</evidence>
<dbReference type="InterPro" id="IPR001650">
    <property type="entry name" value="Helicase_C-like"/>
</dbReference>
<evidence type="ECO:0000256" key="1">
    <source>
        <dbReference type="ARBA" id="ARBA00022801"/>
    </source>
</evidence>
<keyword evidence="4" id="KW-0347">Helicase</keyword>
<keyword evidence="4" id="KW-0547">Nucleotide-binding</keyword>
<gene>
    <name evidence="4" type="ORF">ACFO0N_08545</name>
</gene>
<organism evidence="4 5">
    <name type="scientific">Halobium salinum</name>
    <dbReference type="NCBI Taxonomy" id="1364940"/>
    <lineage>
        <taxon>Archaea</taxon>
        <taxon>Methanobacteriati</taxon>
        <taxon>Methanobacteriota</taxon>
        <taxon>Stenosarchaea group</taxon>
        <taxon>Halobacteria</taxon>
        <taxon>Halobacteriales</taxon>
        <taxon>Haloferacaceae</taxon>
        <taxon>Halobium</taxon>
    </lineage>
</organism>
<evidence type="ECO:0000256" key="2">
    <source>
        <dbReference type="SAM" id="MobiDB-lite"/>
    </source>
</evidence>
<dbReference type="RefSeq" id="WP_267624424.1">
    <property type="nucleotide sequence ID" value="NZ_JAODIW010000008.1"/>
</dbReference>
<evidence type="ECO:0000313" key="5">
    <source>
        <dbReference type="Proteomes" id="UP001595921"/>
    </source>
</evidence>
<dbReference type="InterPro" id="IPR038718">
    <property type="entry name" value="SNF2-like_sf"/>
</dbReference>
<dbReference type="AlphaFoldDB" id="A0ABD5PC09"/>
<dbReference type="InterPro" id="IPR000330">
    <property type="entry name" value="SNF2_N"/>
</dbReference>
<dbReference type="GO" id="GO:0004386">
    <property type="term" value="F:helicase activity"/>
    <property type="evidence" value="ECO:0007669"/>
    <property type="project" value="UniProtKB-KW"/>
</dbReference>
<proteinExistence type="predicted"/>
<dbReference type="EMBL" id="JBHSDS010000006">
    <property type="protein sequence ID" value="MFC4357994.1"/>
    <property type="molecule type" value="Genomic_DNA"/>
</dbReference>
<keyword evidence="5" id="KW-1185">Reference proteome</keyword>
<keyword evidence="1" id="KW-0378">Hydrolase</keyword>
<dbReference type="InterPro" id="IPR049730">
    <property type="entry name" value="SNF2/RAD54-like_C"/>
</dbReference>
<dbReference type="SMART" id="SM00487">
    <property type="entry name" value="DEXDc"/>
    <property type="match status" value="1"/>
</dbReference>
<dbReference type="InterPro" id="IPR014001">
    <property type="entry name" value="Helicase_ATP-bd"/>
</dbReference>
<protein>
    <submittedName>
        <fullName evidence="4">Helicase-related protein</fullName>
    </submittedName>
</protein>
<dbReference type="CDD" id="cd18793">
    <property type="entry name" value="SF2_C_SNF"/>
    <property type="match status" value="1"/>
</dbReference>
<dbReference type="SMART" id="SM00490">
    <property type="entry name" value="HELICc"/>
    <property type="match status" value="1"/>
</dbReference>
<name>A0ABD5PC09_9EURY</name>
<dbReference type="InterPro" id="IPR027417">
    <property type="entry name" value="P-loop_NTPase"/>
</dbReference>
<feature type="region of interest" description="Disordered" evidence="2">
    <location>
        <begin position="959"/>
        <end position="983"/>
    </location>
</feature>
<dbReference type="Pfam" id="PF00176">
    <property type="entry name" value="SNF2-rel_dom"/>
    <property type="match status" value="1"/>
</dbReference>